<evidence type="ECO:0000313" key="1">
    <source>
        <dbReference type="EMBL" id="CDG03477.1"/>
    </source>
</evidence>
<sequence length="36" mass="4209">MSALLDLEIDANNFRETIQLHLIRGIEEYHGLRKAQ</sequence>
<reference evidence="1 2" key="1">
    <citation type="journal article" date="2013" name="Appl. Environ. Microbiol.">
        <title>The Carbohydrate Metabolism Signature of Lactococcus lactis Strain A12 Reveals Its Sourdough Ecosystem Origin.</title>
        <authorList>
            <person name="Passerini D."/>
            <person name="Coddeville M."/>
            <person name="Le Bourgeois P."/>
            <person name="Loubiere P."/>
            <person name="Ritzenthaler P."/>
            <person name="Fontagne-Faucher C."/>
            <person name="Daveran-Mingot M.L."/>
            <person name="Cocaign-Bousquet M."/>
        </authorList>
    </citation>
    <scope>NUCLEOTIDE SEQUENCE [LARGE SCALE GENOMIC DNA]</scope>
    <source>
        <strain evidence="1 2">A12</strain>
    </source>
</reference>
<gene>
    <name evidence="1" type="ORF">O9U_00110</name>
</gene>
<dbReference type="AlphaFoldDB" id="S6FR22"/>
<protein>
    <submittedName>
        <fullName evidence="1">Uncharacterized protein</fullName>
    </submittedName>
</protein>
<organism evidence="1 2">
    <name type="scientific">Lactococcus lactis subsp. lactis A12</name>
    <dbReference type="NCBI Taxonomy" id="1137134"/>
    <lineage>
        <taxon>Bacteria</taxon>
        <taxon>Bacillati</taxon>
        <taxon>Bacillota</taxon>
        <taxon>Bacilli</taxon>
        <taxon>Lactobacillales</taxon>
        <taxon>Streptococcaceae</taxon>
        <taxon>Lactococcus</taxon>
    </lineage>
</organism>
<comment type="caution">
    <text evidence="1">The sequence shown here is derived from an EMBL/GenBank/DDBJ whole genome shotgun (WGS) entry which is preliminary data.</text>
</comment>
<dbReference type="Proteomes" id="UP000015361">
    <property type="component" value="Unassembled WGS sequence"/>
</dbReference>
<proteinExistence type="predicted"/>
<evidence type="ECO:0000313" key="2">
    <source>
        <dbReference type="Proteomes" id="UP000015361"/>
    </source>
</evidence>
<dbReference type="EMBL" id="CBLU010000003">
    <property type="protein sequence ID" value="CDG03477.1"/>
    <property type="molecule type" value="Genomic_DNA"/>
</dbReference>
<name>S6FR22_LACLL</name>
<accession>S6FR22</accession>